<proteinExistence type="predicted"/>
<gene>
    <name evidence="1" type="ORF">SAMN06295967_11582</name>
</gene>
<dbReference type="OrthoDB" id="943262at2"/>
<dbReference type="Proteomes" id="UP000198480">
    <property type="component" value="Unassembled WGS sequence"/>
</dbReference>
<name>A0A239GAT0_9BACT</name>
<organism evidence="1 2">
    <name type="scientific">Belliella buryatensis</name>
    <dbReference type="NCBI Taxonomy" id="1500549"/>
    <lineage>
        <taxon>Bacteria</taxon>
        <taxon>Pseudomonadati</taxon>
        <taxon>Bacteroidota</taxon>
        <taxon>Cytophagia</taxon>
        <taxon>Cytophagales</taxon>
        <taxon>Cyclobacteriaceae</taxon>
        <taxon>Belliella</taxon>
    </lineage>
</organism>
<dbReference type="AlphaFoldDB" id="A0A239GAT0"/>
<accession>A0A239GAT0</accession>
<keyword evidence="2" id="KW-1185">Reference proteome</keyword>
<sequence length="70" mass="8169">MDKEESKSLVKEPDWSYGKYSASLWMTVGDTARSSVIQGFELDLKEFFKDLKFFSISSFSNQLQQERLFS</sequence>
<dbReference type="EMBL" id="FZOK01000015">
    <property type="protein sequence ID" value="SNS66446.1"/>
    <property type="molecule type" value="Genomic_DNA"/>
</dbReference>
<protein>
    <submittedName>
        <fullName evidence="1">Uncharacterized protein</fullName>
    </submittedName>
</protein>
<evidence type="ECO:0000313" key="1">
    <source>
        <dbReference type="EMBL" id="SNS66446.1"/>
    </source>
</evidence>
<reference evidence="2" key="1">
    <citation type="submission" date="2017-06" db="EMBL/GenBank/DDBJ databases">
        <authorList>
            <person name="Varghese N."/>
            <person name="Submissions S."/>
        </authorList>
    </citation>
    <scope>NUCLEOTIDE SEQUENCE [LARGE SCALE GENOMIC DNA]</scope>
    <source>
        <strain evidence="2">5C</strain>
    </source>
</reference>
<dbReference type="RefSeq" id="WP_141107408.1">
    <property type="nucleotide sequence ID" value="NZ_FZOK01000015.1"/>
</dbReference>
<evidence type="ECO:0000313" key="2">
    <source>
        <dbReference type="Proteomes" id="UP000198480"/>
    </source>
</evidence>